<dbReference type="AlphaFoldDB" id="A0A3T0ICG7"/>
<dbReference type="GO" id="GO:0009686">
    <property type="term" value="P:gibberellin biosynthetic process"/>
    <property type="evidence" value="ECO:0007669"/>
    <property type="project" value="UniProtKB-ARBA"/>
</dbReference>
<keyword evidence="11 16" id="KW-0503">Monooxygenase</keyword>
<dbReference type="GO" id="GO:0016020">
    <property type="term" value="C:membrane"/>
    <property type="evidence" value="ECO:0007669"/>
    <property type="project" value="UniProtKB-SubCell"/>
</dbReference>
<dbReference type="InterPro" id="IPR001128">
    <property type="entry name" value="Cyt_P450"/>
</dbReference>
<evidence type="ECO:0000313" key="18">
    <source>
        <dbReference type="EMBL" id="AZU97082.1"/>
    </source>
</evidence>
<keyword evidence="12 17" id="KW-0472">Membrane</keyword>
<dbReference type="InterPro" id="IPR017972">
    <property type="entry name" value="Cyt_P450_CS"/>
</dbReference>
<dbReference type="PRINTS" id="PR00385">
    <property type="entry name" value="P450"/>
</dbReference>
<evidence type="ECO:0000256" key="16">
    <source>
        <dbReference type="RuleBase" id="RU000461"/>
    </source>
</evidence>
<evidence type="ECO:0000256" key="14">
    <source>
        <dbReference type="ARBA" id="ARBA00059142"/>
    </source>
</evidence>
<feature type="binding site" description="axial binding residue" evidence="15">
    <location>
        <position position="439"/>
    </location>
    <ligand>
        <name>heme</name>
        <dbReference type="ChEBI" id="CHEBI:30413"/>
    </ligand>
    <ligandPart>
        <name>Fe</name>
        <dbReference type="ChEBI" id="CHEBI:18248"/>
    </ligandPart>
</feature>
<comment type="subcellular location">
    <subcellularLocation>
        <location evidence="2">Membrane</location>
        <topology evidence="2">Single-pass membrane protein</topology>
    </subcellularLocation>
</comment>
<keyword evidence="8 17" id="KW-1133">Transmembrane helix</keyword>
<dbReference type="PANTHER" id="PTHR24286:SF356">
    <property type="entry name" value="ENT-KAURENOIC ACID OXIDASE 2"/>
    <property type="match status" value="1"/>
</dbReference>
<keyword evidence="10 15" id="KW-0408">Iron</keyword>
<evidence type="ECO:0000256" key="1">
    <source>
        <dbReference type="ARBA" id="ARBA00001971"/>
    </source>
</evidence>
<dbReference type="GO" id="GO:0016132">
    <property type="term" value="P:brassinosteroid biosynthetic process"/>
    <property type="evidence" value="ECO:0007669"/>
    <property type="project" value="TreeGrafter"/>
</dbReference>
<evidence type="ECO:0000256" key="5">
    <source>
        <dbReference type="ARBA" id="ARBA00022617"/>
    </source>
</evidence>
<dbReference type="FunFam" id="1.10.630.10:FF:000052">
    <property type="entry name" value="Ent-kaurenoic acid oxidase"/>
    <property type="match status" value="1"/>
</dbReference>
<comment type="cofactor">
    <cofactor evidence="1 15">
        <name>heme</name>
        <dbReference type="ChEBI" id="CHEBI:30413"/>
    </cofactor>
</comment>
<evidence type="ECO:0000256" key="11">
    <source>
        <dbReference type="ARBA" id="ARBA00023033"/>
    </source>
</evidence>
<accession>A0A3T0ICG7</accession>
<evidence type="ECO:0000256" key="13">
    <source>
        <dbReference type="ARBA" id="ARBA00037909"/>
    </source>
</evidence>
<dbReference type="Pfam" id="PF00067">
    <property type="entry name" value="p450"/>
    <property type="match status" value="1"/>
</dbReference>
<keyword evidence="6 17" id="KW-0812">Transmembrane</keyword>
<evidence type="ECO:0000256" key="9">
    <source>
        <dbReference type="ARBA" id="ARBA00023002"/>
    </source>
</evidence>
<dbReference type="EMBL" id="MH124070">
    <property type="protein sequence ID" value="AZU97082.1"/>
    <property type="molecule type" value="mRNA"/>
</dbReference>
<evidence type="ECO:0000256" key="7">
    <source>
        <dbReference type="ARBA" id="ARBA00022723"/>
    </source>
</evidence>
<comment type="pathway">
    <text evidence="3">Hormone biosynthesis.</text>
</comment>
<name>A0A3T0ICG7_ARNEU</name>
<evidence type="ECO:0000256" key="10">
    <source>
        <dbReference type="ARBA" id="ARBA00023004"/>
    </source>
</evidence>
<evidence type="ECO:0000256" key="8">
    <source>
        <dbReference type="ARBA" id="ARBA00022989"/>
    </source>
</evidence>
<dbReference type="Gene3D" id="1.10.630.10">
    <property type="entry name" value="Cytochrome P450"/>
    <property type="match status" value="1"/>
</dbReference>
<keyword evidence="5 15" id="KW-0349">Heme</keyword>
<comment type="function">
    <text evidence="14">Catalyzes three successive oxidations of ent-kaurenoic acid giving gibberellin 12 (GA12), a key step in gibberellins (GAs) biosynthesis. GAs, which are involved many processes, including stem elongation, play a central role in plant development.</text>
</comment>
<reference evidence="18" key="1">
    <citation type="journal article" date="2019" name="Plant Physiol.">
        <title>CYP76B74 catalyzes the 3''-hydroxylation of geranylhydroquinone in shikonin biosynthesis.</title>
        <authorList>
            <person name="Wang S."/>
            <person name="Wang R."/>
            <person name="Liu T."/>
            <person name="Lv C."/>
            <person name="Liang J."/>
            <person name="Kang C."/>
            <person name="Zhou L."/>
            <person name="Guo J."/>
            <person name="Cui G."/>
            <person name="Zhang Y."/>
            <person name="Werck-Reichhart D."/>
            <person name="Guo L."/>
            <person name="Huang L."/>
        </authorList>
    </citation>
    <scope>NUCLEOTIDE SEQUENCE</scope>
</reference>
<feature type="transmembrane region" description="Helical" evidence="17">
    <location>
        <begin position="6"/>
        <end position="24"/>
    </location>
</feature>
<evidence type="ECO:0000256" key="3">
    <source>
        <dbReference type="ARBA" id="ARBA00004972"/>
    </source>
</evidence>
<dbReference type="GO" id="GO:0005506">
    <property type="term" value="F:iron ion binding"/>
    <property type="evidence" value="ECO:0007669"/>
    <property type="project" value="InterPro"/>
</dbReference>
<dbReference type="PANTHER" id="PTHR24286">
    <property type="entry name" value="CYTOCHROME P450 26"/>
    <property type="match status" value="1"/>
</dbReference>
<evidence type="ECO:0000256" key="2">
    <source>
        <dbReference type="ARBA" id="ARBA00004167"/>
    </source>
</evidence>
<evidence type="ECO:0000256" key="6">
    <source>
        <dbReference type="ARBA" id="ARBA00022692"/>
    </source>
</evidence>
<gene>
    <name evidence="18" type="primary">CYP88A76</name>
</gene>
<sequence length="497" mass="57637">MDLKLNWNILMVILAGFVTIKWVLKSINLWYYEKYKLGGDKKYSLLPPGDMGWPLIGNMWSFLLAFKSSNPDSFISSFVTRFGQKGLYKTFMFGHPSVIVTTPEACKRALTDDEDFKPGWPRSTLELIGRKSFIGITYDEHKRLRKLTASPVNGQAALSMYMKYIEEIVISALEKWSSTGKIEFLSELRKLTFKIIMYIFLSSESEHVMDALEREYSILNYGVRAMAINIPGFAYYKALKARKKLVAIFQCIVDERREKRRKSPTTEKKDMMDILLDEEDENGRKLNDEEIIDVLVMYLNAGHESSGHITMWATLLLQKHPEFFKRAKAEQEEILMKRPPSQVGLTLKEIRKMEYLSKVIDETLRLVTFSFVVFREAKRDARICGYTIPKGWKVLVWFRSVHLDPEIYPSPKEFNPSRWDGLAPKAGTFLPFGGGSRMCPGNDLAKLEISIFLHYFLLNYELERENNVCPVMYLPHSRPKDNCLGRIRRVSPYRVNT</sequence>
<comment type="pathway">
    <text evidence="13">Plant hormone biosynthesis; gibberellin biosynthesis.</text>
</comment>
<evidence type="ECO:0000256" key="17">
    <source>
        <dbReference type="SAM" id="Phobius"/>
    </source>
</evidence>
<proteinExistence type="evidence at transcript level"/>
<dbReference type="PRINTS" id="PR00463">
    <property type="entry name" value="EP450I"/>
</dbReference>
<comment type="similarity">
    <text evidence="4 16">Belongs to the cytochrome P450 family.</text>
</comment>
<dbReference type="InterPro" id="IPR002401">
    <property type="entry name" value="Cyt_P450_E_grp-I"/>
</dbReference>
<dbReference type="InterPro" id="IPR036396">
    <property type="entry name" value="Cyt_P450_sf"/>
</dbReference>
<dbReference type="GO" id="GO:0005783">
    <property type="term" value="C:endoplasmic reticulum"/>
    <property type="evidence" value="ECO:0007669"/>
    <property type="project" value="TreeGrafter"/>
</dbReference>
<dbReference type="PROSITE" id="PS00086">
    <property type="entry name" value="CYTOCHROME_P450"/>
    <property type="match status" value="1"/>
</dbReference>
<organism evidence="18">
    <name type="scientific">Arnebia euchroma</name>
    <name type="common">Pink arnebia</name>
    <name type="synonym">Lithospermum euchromon</name>
    <dbReference type="NCBI Taxonomy" id="373122"/>
    <lineage>
        <taxon>Eukaryota</taxon>
        <taxon>Viridiplantae</taxon>
        <taxon>Streptophyta</taxon>
        <taxon>Embryophyta</taxon>
        <taxon>Tracheophyta</taxon>
        <taxon>Spermatophyta</taxon>
        <taxon>Magnoliopsida</taxon>
        <taxon>eudicotyledons</taxon>
        <taxon>Gunneridae</taxon>
        <taxon>Pentapetalae</taxon>
        <taxon>asterids</taxon>
        <taxon>lamiids</taxon>
        <taxon>Boraginales</taxon>
        <taxon>Boraginaceae</taxon>
        <taxon>Boraginoideae</taxon>
        <taxon>Lithospermeae</taxon>
        <taxon>Arnebia</taxon>
    </lineage>
</organism>
<dbReference type="GO" id="GO:0051777">
    <property type="term" value="F:ent-kaurenoic acid monooxygenase activity"/>
    <property type="evidence" value="ECO:0007669"/>
    <property type="project" value="TreeGrafter"/>
</dbReference>
<dbReference type="CDD" id="cd11043">
    <property type="entry name" value="CYP90-like"/>
    <property type="match status" value="1"/>
</dbReference>
<dbReference type="SUPFAM" id="SSF48264">
    <property type="entry name" value="Cytochrome P450"/>
    <property type="match status" value="1"/>
</dbReference>
<keyword evidence="7 15" id="KW-0479">Metal-binding</keyword>
<evidence type="ECO:0000256" key="12">
    <source>
        <dbReference type="ARBA" id="ARBA00023136"/>
    </source>
</evidence>
<keyword evidence="9 16" id="KW-0560">Oxidoreductase</keyword>
<evidence type="ECO:0000256" key="15">
    <source>
        <dbReference type="PIRSR" id="PIRSR602401-1"/>
    </source>
</evidence>
<evidence type="ECO:0000256" key="4">
    <source>
        <dbReference type="ARBA" id="ARBA00010617"/>
    </source>
</evidence>
<dbReference type="GO" id="GO:0010268">
    <property type="term" value="P:brassinosteroid homeostasis"/>
    <property type="evidence" value="ECO:0007669"/>
    <property type="project" value="TreeGrafter"/>
</dbReference>
<protein>
    <submittedName>
        <fullName evidence="18">Cytochrome P450</fullName>
    </submittedName>
</protein>
<dbReference type="GO" id="GO:0016125">
    <property type="term" value="P:sterol metabolic process"/>
    <property type="evidence" value="ECO:0007669"/>
    <property type="project" value="TreeGrafter"/>
</dbReference>
<dbReference type="GO" id="GO:0020037">
    <property type="term" value="F:heme binding"/>
    <property type="evidence" value="ECO:0007669"/>
    <property type="project" value="InterPro"/>
</dbReference>